<evidence type="ECO:0000313" key="3">
    <source>
        <dbReference type="Proteomes" id="UP001176940"/>
    </source>
</evidence>
<dbReference type="Proteomes" id="UP001176940">
    <property type="component" value="Unassembled WGS sequence"/>
</dbReference>
<organism evidence="2 3">
    <name type="scientific">Ranitomeya imitator</name>
    <name type="common">mimic poison frog</name>
    <dbReference type="NCBI Taxonomy" id="111125"/>
    <lineage>
        <taxon>Eukaryota</taxon>
        <taxon>Metazoa</taxon>
        <taxon>Chordata</taxon>
        <taxon>Craniata</taxon>
        <taxon>Vertebrata</taxon>
        <taxon>Euteleostomi</taxon>
        <taxon>Amphibia</taxon>
        <taxon>Batrachia</taxon>
        <taxon>Anura</taxon>
        <taxon>Neobatrachia</taxon>
        <taxon>Hyloidea</taxon>
        <taxon>Dendrobatidae</taxon>
        <taxon>Dendrobatinae</taxon>
        <taxon>Ranitomeya</taxon>
    </lineage>
</organism>
<protein>
    <submittedName>
        <fullName evidence="2">Uncharacterized protein</fullName>
    </submittedName>
</protein>
<comment type="caution">
    <text evidence="2">The sequence shown here is derived from an EMBL/GenBank/DDBJ whole genome shotgun (WGS) entry which is preliminary data.</text>
</comment>
<name>A0ABN9LH66_9NEOB</name>
<proteinExistence type="predicted"/>
<sequence>MRLKPCFRIHLMEKKAATVECMYGPRGPQRADPDGQEKEFCTKCLQTDYTRMSGGRPGGGGAASKGAAAFSGAPRPMVPPPSPPPPCLVTKRLLCMQEFPGDVVRDDLGRTLDDIFHEHMQELSS</sequence>
<feature type="region of interest" description="Disordered" evidence="1">
    <location>
        <begin position="52"/>
        <end position="84"/>
    </location>
</feature>
<evidence type="ECO:0000313" key="2">
    <source>
        <dbReference type="EMBL" id="CAJ0941331.1"/>
    </source>
</evidence>
<accession>A0ABN9LH66</accession>
<feature type="compositionally biased region" description="Low complexity" evidence="1">
    <location>
        <begin position="64"/>
        <end position="75"/>
    </location>
</feature>
<evidence type="ECO:0000256" key="1">
    <source>
        <dbReference type="SAM" id="MobiDB-lite"/>
    </source>
</evidence>
<reference evidence="2" key="1">
    <citation type="submission" date="2023-07" db="EMBL/GenBank/DDBJ databases">
        <authorList>
            <person name="Stuckert A."/>
        </authorList>
    </citation>
    <scope>NUCLEOTIDE SEQUENCE</scope>
</reference>
<keyword evidence="3" id="KW-1185">Reference proteome</keyword>
<gene>
    <name evidence="2" type="ORF">RIMI_LOCUS9207387</name>
</gene>
<dbReference type="EMBL" id="CAUEEQ010018886">
    <property type="protein sequence ID" value="CAJ0941331.1"/>
    <property type="molecule type" value="Genomic_DNA"/>
</dbReference>